<proteinExistence type="predicted"/>
<feature type="compositionally biased region" description="Polar residues" evidence="1">
    <location>
        <begin position="124"/>
        <end position="139"/>
    </location>
</feature>
<dbReference type="AlphaFoldDB" id="A0A4S8MG60"/>
<keyword evidence="3" id="KW-1185">Reference proteome</keyword>
<feature type="region of interest" description="Disordered" evidence="1">
    <location>
        <begin position="1"/>
        <end position="25"/>
    </location>
</feature>
<evidence type="ECO:0000313" key="2">
    <source>
        <dbReference type="EMBL" id="THV01607.1"/>
    </source>
</evidence>
<accession>A0A4S8MG60</accession>
<organism evidence="2 3">
    <name type="scientific">Dendrothele bispora (strain CBS 962.96)</name>
    <dbReference type="NCBI Taxonomy" id="1314807"/>
    <lineage>
        <taxon>Eukaryota</taxon>
        <taxon>Fungi</taxon>
        <taxon>Dikarya</taxon>
        <taxon>Basidiomycota</taxon>
        <taxon>Agaricomycotina</taxon>
        <taxon>Agaricomycetes</taxon>
        <taxon>Agaricomycetidae</taxon>
        <taxon>Agaricales</taxon>
        <taxon>Agaricales incertae sedis</taxon>
        <taxon>Dendrothele</taxon>
    </lineage>
</organism>
<name>A0A4S8MG60_DENBC</name>
<sequence length="351" mass="38745">MTRMNQMQQVQQVQQQQGETPMSVSPVEARRVYPAVMDHAPSALSFAGNVNGPSTPGLLDSELLLLPPGLLEPGLGLELELDLGTGPRRRCLHRTGTGKTTAPGSSSPIVPISRQRHRSLPYPKNSSSSGVVTDNNSNELLGRRGRGRGRGKSFLTAFRGRDRCRDWAVVVEEAVNPLSLLRLSLVVDIVIEVITVSSCLFPVPVPVPNDSLHRDRNREISVGQSEEGEEEVMNIGRYLRDRQIQSHLPLSIPMVVEEEAKEERRRLRWTIGSWQDSLGSLGRKEKVTKLIAELRELAVKGQATDPSRSETQQASLGLFPKGLTVASQIYEKRNAENNSQEKPSEPASEKD</sequence>
<feature type="region of interest" description="Disordered" evidence="1">
    <location>
        <begin position="332"/>
        <end position="351"/>
    </location>
</feature>
<evidence type="ECO:0000313" key="3">
    <source>
        <dbReference type="Proteomes" id="UP000297245"/>
    </source>
</evidence>
<reference evidence="2 3" key="1">
    <citation type="journal article" date="2019" name="Nat. Ecol. Evol.">
        <title>Megaphylogeny resolves global patterns of mushroom evolution.</title>
        <authorList>
            <person name="Varga T."/>
            <person name="Krizsan K."/>
            <person name="Foldi C."/>
            <person name="Dima B."/>
            <person name="Sanchez-Garcia M."/>
            <person name="Sanchez-Ramirez S."/>
            <person name="Szollosi G.J."/>
            <person name="Szarkandi J.G."/>
            <person name="Papp V."/>
            <person name="Albert L."/>
            <person name="Andreopoulos W."/>
            <person name="Angelini C."/>
            <person name="Antonin V."/>
            <person name="Barry K.W."/>
            <person name="Bougher N.L."/>
            <person name="Buchanan P."/>
            <person name="Buyck B."/>
            <person name="Bense V."/>
            <person name="Catcheside P."/>
            <person name="Chovatia M."/>
            <person name="Cooper J."/>
            <person name="Damon W."/>
            <person name="Desjardin D."/>
            <person name="Finy P."/>
            <person name="Geml J."/>
            <person name="Haridas S."/>
            <person name="Hughes K."/>
            <person name="Justo A."/>
            <person name="Karasinski D."/>
            <person name="Kautmanova I."/>
            <person name="Kiss B."/>
            <person name="Kocsube S."/>
            <person name="Kotiranta H."/>
            <person name="LaButti K.M."/>
            <person name="Lechner B.E."/>
            <person name="Liimatainen K."/>
            <person name="Lipzen A."/>
            <person name="Lukacs Z."/>
            <person name="Mihaltcheva S."/>
            <person name="Morgado L.N."/>
            <person name="Niskanen T."/>
            <person name="Noordeloos M.E."/>
            <person name="Ohm R.A."/>
            <person name="Ortiz-Santana B."/>
            <person name="Ovrebo C."/>
            <person name="Racz N."/>
            <person name="Riley R."/>
            <person name="Savchenko A."/>
            <person name="Shiryaev A."/>
            <person name="Soop K."/>
            <person name="Spirin V."/>
            <person name="Szebenyi C."/>
            <person name="Tomsovsky M."/>
            <person name="Tulloss R.E."/>
            <person name="Uehling J."/>
            <person name="Grigoriev I.V."/>
            <person name="Vagvolgyi C."/>
            <person name="Papp T."/>
            <person name="Martin F.M."/>
            <person name="Miettinen O."/>
            <person name="Hibbett D.S."/>
            <person name="Nagy L.G."/>
        </authorList>
    </citation>
    <scope>NUCLEOTIDE SEQUENCE [LARGE SCALE GENOMIC DNA]</scope>
    <source>
        <strain evidence="2 3">CBS 962.96</strain>
    </source>
</reference>
<dbReference type="EMBL" id="ML179087">
    <property type="protein sequence ID" value="THV01607.1"/>
    <property type="molecule type" value="Genomic_DNA"/>
</dbReference>
<evidence type="ECO:0000256" key="1">
    <source>
        <dbReference type="SAM" id="MobiDB-lite"/>
    </source>
</evidence>
<feature type="region of interest" description="Disordered" evidence="1">
    <location>
        <begin position="87"/>
        <end position="146"/>
    </location>
</feature>
<feature type="compositionally biased region" description="Basic and acidic residues" evidence="1">
    <location>
        <begin position="342"/>
        <end position="351"/>
    </location>
</feature>
<feature type="compositionally biased region" description="Polar residues" evidence="1">
    <location>
        <begin position="97"/>
        <end position="108"/>
    </location>
</feature>
<feature type="compositionally biased region" description="Low complexity" evidence="1">
    <location>
        <begin position="1"/>
        <end position="17"/>
    </location>
</feature>
<gene>
    <name evidence="2" type="ORF">K435DRAFT_793216</name>
</gene>
<protein>
    <submittedName>
        <fullName evidence="2">Uncharacterized protein</fullName>
    </submittedName>
</protein>
<dbReference type="Proteomes" id="UP000297245">
    <property type="component" value="Unassembled WGS sequence"/>
</dbReference>